<name>A0A3M2M7L3_9ACTN</name>
<dbReference type="AlphaFoldDB" id="A0A3M2M7L3"/>
<evidence type="ECO:0000313" key="5">
    <source>
        <dbReference type="Proteomes" id="UP000282674"/>
    </source>
</evidence>
<dbReference type="SUPFAM" id="SSF53686">
    <property type="entry name" value="Tryptophan synthase beta subunit-like PLP-dependent enzymes"/>
    <property type="match status" value="1"/>
</dbReference>
<dbReference type="InterPro" id="IPR050214">
    <property type="entry name" value="Cys_Synth/Cystath_Beta-Synth"/>
</dbReference>
<dbReference type="Gene3D" id="3.40.50.1100">
    <property type="match status" value="2"/>
</dbReference>
<dbReference type="InterPro" id="IPR036052">
    <property type="entry name" value="TrpB-like_PALP_sf"/>
</dbReference>
<dbReference type="Proteomes" id="UP000282674">
    <property type="component" value="Unassembled WGS sequence"/>
</dbReference>
<dbReference type="PANTHER" id="PTHR10314">
    <property type="entry name" value="CYSTATHIONINE BETA-SYNTHASE"/>
    <property type="match status" value="1"/>
</dbReference>
<dbReference type="EMBL" id="RFFG01000028">
    <property type="protein sequence ID" value="RMI43088.1"/>
    <property type="molecule type" value="Genomic_DNA"/>
</dbReference>
<dbReference type="OrthoDB" id="7624112at2"/>
<organism evidence="4 5">
    <name type="scientific">Actinomadura harenae</name>
    <dbReference type="NCBI Taxonomy" id="2483351"/>
    <lineage>
        <taxon>Bacteria</taxon>
        <taxon>Bacillati</taxon>
        <taxon>Actinomycetota</taxon>
        <taxon>Actinomycetes</taxon>
        <taxon>Streptosporangiales</taxon>
        <taxon>Thermomonosporaceae</taxon>
        <taxon>Actinomadura</taxon>
    </lineage>
</organism>
<accession>A0A3M2M7L3</accession>
<sequence length="354" mass="37728">MIDYLRLLDADAADHKAVTGVLRRFPLPPEWGVDLYLLDESTHPTGSLKHRLARALFRDALRRGALAPGATVVEATGGNAAVAQAYVARLLGHPFAAVMPRRSAPEKIARIEDLGGTVHLVHPPLAIYDEAERLAEQRGGHYMNYLAASADAIAASAGGEDDIGHVLFERLPVVPDWIVVGAGSGGTATAIGRRIADISGETRPRLAVVDPENSAYFPGWAYGADDYTTGMPSRIEGIGRPRVEPGFDASVVDVVMPVPDAASLAAMRFLCGTTGLRAGASTGTNLWGALQLVAQFVRDGRRGAIATLICDDGDLYPTTYWSDAWLDEKGIAIEPWTKALEGFQRTGVLEPPSP</sequence>
<dbReference type="RefSeq" id="WP_122195516.1">
    <property type="nucleotide sequence ID" value="NZ_JBHSKC010000004.1"/>
</dbReference>
<keyword evidence="5" id="KW-1185">Reference proteome</keyword>
<evidence type="ECO:0000256" key="1">
    <source>
        <dbReference type="ARBA" id="ARBA00001933"/>
    </source>
</evidence>
<reference evidence="4 5" key="1">
    <citation type="submission" date="2018-10" db="EMBL/GenBank/DDBJ databases">
        <title>Isolation from soil.</title>
        <authorList>
            <person name="Hu J."/>
        </authorList>
    </citation>
    <scope>NUCLEOTIDE SEQUENCE [LARGE SCALE GENOMIC DNA]</scope>
    <source>
        <strain evidence="4 5">NEAU-Ht49</strain>
    </source>
</reference>
<evidence type="ECO:0000313" key="4">
    <source>
        <dbReference type="EMBL" id="RMI43088.1"/>
    </source>
</evidence>
<feature type="domain" description="Tryptophan synthase beta chain-like PALP" evidence="3">
    <location>
        <begin position="19"/>
        <end position="296"/>
    </location>
</feature>
<protein>
    <submittedName>
        <fullName evidence="4">Pyridoxal-phosphate dependent enzyme</fullName>
    </submittedName>
</protein>
<evidence type="ECO:0000256" key="2">
    <source>
        <dbReference type="ARBA" id="ARBA00022898"/>
    </source>
</evidence>
<proteinExistence type="predicted"/>
<dbReference type="GO" id="GO:1901605">
    <property type="term" value="P:alpha-amino acid metabolic process"/>
    <property type="evidence" value="ECO:0007669"/>
    <property type="project" value="UniProtKB-ARBA"/>
</dbReference>
<keyword evidence="2" id="KW-0663">Pyridoxal phosphate</keyword>
<evidence type="ECO:0000259" key="3">
    <source>
        <dbReference type="Pfam" id="PF00291"/>
    </source>
</evidence>
<dbReference type="Pfam" id="PF00291">
    <property type="entry name" value="PALP"/>
    <property type="match status" value="1"/>
</dbReference>
<dbReference type="InterPro" id="IPR001926">
    <property type="entry name" value="TrpB-like_PALP"/>
</dbReference>
<comment type="cofactor">
    <cofactor evidence="1">
        <name>pyridoxal 5'-phosphate</name>
        <dbReference type="ChEBI" id="CHEBI:597326"/>
    </cofactor>
</comment>
<comment type="caution">
    <text evidence="4">The sequence shown here is derived from an EMBL/GenBank/DDBJ whole genome shotgun (WGS) entry which is preliminary data.</text>
</comment>
<gene>
    <name evidence="4" type="ORF">EBO15_17495</name>
</gene>